<dbReference type="AlphaFoldDB" id="A0AAV8GXT7"/>
<protein>
    <submittedName>
        <fullName evidence="3">Microtubule-associated protein 65-5</fullName>
    </submittedName>
</protein>
<comment type="caution">
    <text evidence="3">The sequence shown here is derived from an EMBL/GenBank/DDBJ whole genome shotgun (WGS) entry which is preliminary data.</text>
</comment>
<dbReference type="InterPro" id="IPR007145">
    <property type="entry name" value="MAP65_Ase1_PRC1"/>
</dbReference>
<dbReference type="GO" id="GO:0005874">
    <property type="term" value="C:microtubule"/>
    <property type="evidence" value="ECO:0007669"/>
    <property type="project" value="UniProtKB-KW"/>
</dbReference>
<gene>
    <name evidence="3" type="ORF">LUZ62_022415</name>
</gene>
<sequence length="104" mass="12327">MAQKEVEQLNLLKASKMNEIVLKKQDELEEIYRGVHMDIESEAERQILMDLIDSEEESWLDEYERDQNCYSADSVHKNMKRAEKAIILDQKKLQEQNLAEKETL</sequence>
<evidence type="ECO:0000256" key="2">
    <source>
        <dbReference type="ARBA" id="ARBA00022701"/>
    </source>
</evidence>
<evidence type="ECO:0000256" key="1">
    <source>
        <dbReference type="ARBA" id="ARBA00006187"/>
    </source>
</evidence>
<dbReference type="Proteomes" id="UP001140206">
    <property type="component" value="Chromosome 1"/>
</dbReference>
<name>A0AAV8GXT7_9POAL</name>
<organism evidence="3 4">
    <name type="scientific">Rhynchospora pubera</name>
    <dbReference type="NCBI Taxonomy" id="906938"/>
    <lineage>
        <taxon>Eukaryota</taxon>
        <taxon>Viridiplantae</taxon>
        <taxon>Streptophyta</taxon>
        <taxon>Embryophyta</taxon>
        <taxon>Tracheophyta</taxon>
        <taxon>Spermatophyta</taxon>
        <taxon>Magnoliopsida</taxon>
        <taxon>Liliopsida</taxon>
        <taxon>Poales</taxon>
        <taxon>Cyperaceae</taxon>
        <taxon>Cyperoideae</taxon>
        <taxon>Rhynchosporeae</taxon>
        <taxon>Rhynchospora</taxon>
    </lineage>
</organism>
<dbReference type="PANTHER" id="PTHR19321:SF4">
    <property type="entry name" value="65-KDA MICROTUBULE-ASSOCIATED PROTEIN 5"/>
    <property type="match status" value="1"/>
</dbReference>
<evidence type="ECO:0000313" key="3">
    <source>
        <dbReference type="EMBL" id="KAJ4809849.1"/>
    </source>
</evidence>
<evidence type="ECO:0000313" key="4">
    <source>
        <dbReference type="Proteomes" id="UP001140206"/>
    </source>
</evidence>
<dbReference type="PANTHER" id="PTHR19321">
    <property type="entry name" value="PROTEIN REGULATOR OF CYTOKINESIS 1 PRC1-RELATED"/>
    <property type="match status" value="1"/>
</dbReference>
<dbReference type="GO" id="GO:0005819">
    <property type="term" value="C:spindle"/>
    <property type="evidence" value="ECO:0007669"/>
    <property type="project" value="TreeGrafter"/>
</dbReference>
<dbReference type="GO" id="GO:0000226">
    <property type="term" value="P:microtubule cytoskeleton organization"/>
    <property type="evidence" value="ECO:0007669"/>
    <property type="project" value="InterPro"/>
</dbReference>
<comment type="similarity">
    <text evidence="1">Belongs to the MAP65/ASE1 family.</text>
</comment>
<keyword evidence="4" id="KW-1185">Reference proteome</keyword>
<accession>A0AAV8GXT7</accession>
<dbReference type="EMBL" id="JAMFTS010000001">
    <property type="protein sequence ID" value="KAJ4809849.1"/>
    <property type="molecule type" value="Genomic_DNA"/>
</dbReference>
<keyword evidence="2" id="KW-0493">Microtubule</keyword>
<reference evidence="3" key="1">
    <citation type="submission" date="2022-08" db="EMBL/GenBank/DDBJ databases">
        <authorList>
            <person name="Marques A."/>
        </authorList>
    </citation>
    <scope>NUCLEOTIDE SEQUENCE</scope>
    <source>
        <strain evidence="3">RhyPub2mFocal</strain>
        <tissue evidence="3">Leaves</tissue>
    </source>
</reference>
<dbReference type="GO" id="GO:0008017">
    <property type="term" value="F:microtubule binding"/>
    <property type="evidence" value="ECO:0007669"/>
    <property type="project" value="InterPro"/>
</dbReference>
<proteinExistence type="inferred from homology"/>
<dbReference type="GO" id="GO:0005737">
    <property type="term" value="C:cytoplasm"/>
    <property type="evidence" value="ECO:0007669"/>
    <property type="project" value="TreeGrafter"/>
</dbReference>